<keyword evidence="1" id="KW-0732">Signal</keyword>
<feature type="chain" id="PRO_5007615162" evidence="1">
    <location>
        <begin position="22"/>
        <end position="235"/>
    </location>
</feature>
<feature type="signal peptide" evidence="1">
    <location>
        <begin position="1"/>
        <end position="21"/>
    </location>
</feature>
<dbReference type="Pfam" id="PF11254">
    <property type="entry name" value="DUF3053"/>
    <property type="match status" value="1"/>
</dbReference>
<evidence type="ECO:0000256" key="1">
    <source>
        <dbReference type="SAM" id="SignalP"/>
    </source>
</evidence>
<protein>
    <submittedName>
        <fullName evidence="2">Lipoprotein</fullName>
    </submittedName>
</protein>
<dbReference type="InterPro" id="IPR021413">
    <property type="entry name" value="DUF3053"/>
</dbReference>
<gene>
    <name evidence="2" type="ORF">SAMEA1982600_03459</name>
</gene>
<sequence>MRPSLYRPFYCVLGLCLLALAGCVDREPQQRAAFILFLQTRVTAAPGALVRPPSEPEREALGGYTRQYEVIGDFQETLKDSMADMGEAVRVLTLHSLAEVAARGRRFQALQTRLAQSRQALLKARARADEARAALLQADDLKQAFTPAYHKAVTEPAGTLLALYPTMEDTLGDAGRVAAYAQSHEEQLLVDGVLAQVRDPSVQAQFNTLLARLNGRSGDIDAAQRQLSALKPPTP</sequence>
<dbReference type="RefSeq" id="WP_066415682.1">
    <property type="nucleotide sequence ID" value="NZ_FKBS01000017.1"/>
</dbReference>
<dbReference type="Proteomes" id="UP000077037">
    <property type="component" value="Unassembled WGS sequence"/>
</dbReference>
<dbReference type="OrthoDB" id="8821151at2"/>
<reference evidence="2 3" key="1">
    <citation type="submission" date="2016-03" db="EMBL/GenBank/DDBJ databases">
        <authorList>
            <consortium name="Pathogen Informatics"/>
        </authorList>
    </citation>
    <scope>NUCLEOTIDE SEQUENCE [LARGE SCALE GENOMIC DNA]</scope>
    <source>
        <strain evidence="2 3">NCTC13364</strain>
    </source>
</reference>
<proteinExistence type="predicted"/>
<accession>A0A157QAV8</accession>
<dbReference type="AlphaFoldDB" id="A0A157QAV8"/>
<keyword evidence="2" id="KW-0449">Lipoprotein</keyword>
<evidence type="ECO:0000313" key="2">
    <source>
        <dbReference type="EMBL" id="SAI42710.1"/>
    </source>
</evidence>
<name>A0A157QAV8_9BORD</name>
<dbReference type="PROSITE" id="PS51257">
    <property type="entry name" value="PROKAR_LIPOPROTEIN"/>
    <property type="match status" value="1"/>
</dbReference>
<evidence type="ECO:0000313" key="3">
    <source>
        <dbReference type="Proteomes" id="UP000077037"/>
    </source>
</evidence>
<dbReference type="EMBL" id="FKBS01000017">
    <property type="protein sequence ID" value="SAI42710.1"/>
    <property type="molecule type" value="Genomic_DNA"/>
</dbReference>
<organism evidence="2 3">
    <name type="scientific">Bordetella ansorpii</name>
    <dbReference type="NCBI Taxonomy" id="288768"/>
    <lineage>
        <taxon>Bacteria</taxon>
        <taxon>Pseudomonadati</taxon>
        <taxon>Pseudomonadota</taxon>
        <taxon>Betaproteobacteria</taxon>
        <taxon>Burkholderiales</taxon>
        <taxon>Alcaligenaceae</taxon>
        <taxon>Bordetella</taxon>
    </lineage>
</organism>